<dbReference type="Proteomes" id="UP000302139">
    <property type="component" value="Unassembled WGS sequence"/>
</dbReference>
<organism evidence="2 3">
    <name type="scientific">Streptomyces avermitilis</name>
    <dbReference type="NCBI Taxonomy" id="33903"/>
    <lineage>
        <taxon>Bacteria</taxon>
        <taxon>Bacillati</taxon>
        <taxon>Actinomycetota</taxon>
        <taxon>Actinomycetes</taxon>
        <taxon>Kitasatosporales</taxon>
        <taxon>Streptomycetaceae</taxon>
        <taxon>Streptomyces</taxon>
    </lineage>
</organism>
<accession>A0A4D4M982</accession>
<comment type="caution">
    <text evidence="2">The sequence shown here is derived from an EMBL/GenBank/DDBJ whole genome shotgun (WGS) entry which is preliminary data.</text>
</comment>
<dbReference type="InterPro" id="IPR035930">
    <property type="entry name" value="FomD-like_sf"/>
</dbReference>
<dbReference type="InterPro" id="IPR007295">
    <property type="entry name" value="DUF402"/>
</dbReference>
<reference evidence="2 3" key="1">
    <citation type="submission" date="2019-04" db="EMBL/GenBank/DDBJ databases">
        <title>Draft genome sequences of Streptomyces avermitilis NBRC 14893.</title>
        <authorList>
            <person name="Komaki H."/>
            <person name="Tamura T."/>
            <person name="Hosoyama A."/>
        </authorList>
    </citation>
    <scope>NUCLEOTIDE SEQUENCE [LARGE SCALE GENOMIC DNA]</scope>
    <source>
        <strain evidence="2 3">NBRC 14893</strain>
    </source>
</reference>
<evidence type="ECO:0000313" key="3">
    <source>
        <dbReference type="Proteomes" id="UP000302139"/>
    </source>
</evidence>
<sequence>MIAMDIERGRVLRWNLYLGGHLSTCTPVRVVESGPEGLLLWLAVGSPAWHAVLPPGAHLRDIPPEERPAGGYPLRAGRWHRGNALIHQPAGASHAVWWLFSSQDGSGGFSGWYVNLEHRRRDADDIDVLDLELDVTVRPDRTWEWKDEESFAAKTGHPSYWTPREAEYIRAEGHRVARLAESGVFPFDGTWCDFTPPSSWALPELPPRPVSPVLRDHEGNVARTLR</sequence>
<dbReference type="Gene3D" id="2.40.380.10">
    <property type="entry name" value="FomD-like"/>
    <property type="match status" value="1"/>
</dbReference>
<dbReference type="SUPFAM" id="SSF159234">
    <property type="entry name" value="FomD-like"/>
    <property type="match status" value="1"/>
</dbReference>
<evidence type="ECO:0000259" key="1">
    <source>
        <dbReference type="Pfam" id="PF04167"/>
    </source>
</evidence>
<dbReference type="Pfam" id="PF04167">
    <property type="entry name" value="DUF402"/>
    <property type="match status" value="1"/>
</dbReference>
<dbReference type="EMBL" id="BJHX01000001">
    <property type="protein sequence ID" value="GDY68383.1"/>
    <property type="molecule type" value="Genomic_DNA"/>
</dbReference>
<protein>
    <recommendedName>
        <fullName evidence="1">DUF402 domain-containing protein</fullName>
    </recommendedName>
</protein>
<dbReference type="AlphaFoldDB" id="A0A4D4M982"/>
<evidence type="ECO:0000313" key="2">
    <source>
        <dbReference type="EMBL" id="GDY68383.1"/>
    </source>
</evidence>
<proteinExistence type="predicted"/>
<feature type="domain" description="DUF402" evidence="1">
    <location>
        <begin position="68"/>
        <end position="183"/>
    </location>
</feature>
<name>A0A4D4M982_STRAX</name>
<gene>
    <name evidence="2" type="ORF">SAV14893_077760</name>
</gene>